<dbReference type="KEGG" id="clec:106667494"/>
<feature type="domain" description="Ig-like" evidence="2">
    <location>
        <begin position="134"/>
        <end position="170"/>
    </location>
</feature>
<dbReference type="InterPro" id="IPR007110">
    <property type="entry name" value="Ig-like_dom"/>
</dbReference>
<accession>A0A8I6RT66</accession>
<evidence type="ECO:0000313" key="3">
    <source>
        <dbReference type="EnsemblMetazoa" id="XP_014250935.1"/>
    </source>
</evidence>
<feature type="chain" id="PRO_5035155796" description="Ig-like domain-containing protein" evidence="1">
    <location>
        <begin position="19"/>
        <end position="294"/>
    </location>
</feature>
<dbReference type="SMART" id="SM00409">
    <property type="entry name" value="IG"/>
    <property type="match status" value="1"/>
</dbReference>
<dbReference type="SUPFAM" id="SSF48726">
    <property type="entry name" value="Immunoglobulin"/>
    <property type="match status" value="1"/>
</dbReference>
<name>A0A8I6RT66_CIMLE</name>
<keyword evidence="1" id="KW-0732">Signal</keyword>
<dbReference type="PANTHER" id="PTHR21261:SF15">
    <property type="entry name" value="BEATEN PATH IIIA, ISOFORM D-RELATED"/>
    <property type="match status" value="1"/>
</dbReference>
<reference evidence="3" key="1">
    <citation type="submission" date="2022-01" db="UniProtKB">
        <authorList>
            <consortium name="EnsemblMetazoa"/>
        </authorList>
    </citation>
    <scope>IDENTIFICATION</scope>
</reference>
<sequence>MPPFNLVLLCLFQDFLGAQPLVLKRLDVPDKVSLGSSPTLRCELDLNGSKLKYIKWYKDGKVFCTLSPYKTPNLYQTEINGLNTKDVACKNTTVKLNNVTVQSAGIYTCEASTVLQNVMSSKNMSVIVYPMSGPVITGLNSVYKAGDIIHANCTAPPSNPPPTLSWFVNGYFADKFLVHEYTEVVGPGGLYRRILGLKLLARDELFLGPGGTIFLVCIVSLSGFPPWKAIATANMANPSSSLPIRIENEENTTEMLINTRCNNDGNINNLTWEIFGFVLWHCAEIMAQKFKAWI</sequence>
<protein>
    <recommendedName>
        <fullName evidence="2">Ig-like domain-containing protein</fullName>
    </recommendedName>
</protein>
<dbReference type="Gene3D" id="2.60.40.10">
    <property type="entry name" value="Immunoglobulins"/>
    <property type="match status" value="1"/>
</dbReference>
<dbReference type="EnsemblMetazoa" id="XM_014395449.2">
    <property type="protein sequence ID" value="XP_014250935.1"/>
    <property type="gene ID" value="LOC106667494"/>
</dbReference>
<dbReference type="InterPro" id="IPR013151">
    <property type="entry name" value="Immunoglobulin_dom"/>
</dbReference>
<dbReference type="Pfam" id="PF00047">
    <property type="entry name" value="ig"/>
    <property type="match status" value="1"/>
</dbReference>
<evidence type="ECO:0000313" key="4">
    <source>
        <dbReference type="Proteomes" id="UP000494040"/>
    </source>
</evidence>
<feature type="signal peptide" evidence="1">
    <location>
        <begin position="1"/>
        <end position="18"/>
    </location>
</feature>
<dbReference type="PROSITE" id="PS50835">
    <property type="entry name" value="IG_LIKE"/>
    <property type="match status" value="2"/>
</dbReference>
<evidence type="ECO:0000256" key="1">
    <source>
        <dbReference type="SAM" id="SignalP"/>
    </source>
</evidence>
<dbReference type="RefSeq" id="XP_014250935.1">
    <property type="nucleotide sequence ID" value="XM_014395449.2"/>
</dbReference>
<dbReference type="InterPro" id="IPR003599">
    <property type="entry name" value="Ig_sub"/>
</dbReference>
<organism evidence="3 4">
    <name type="scientific">Cimex lectularius</name>
    <name type="common">Bed bug</name>
    <name type="synonym">Acanthia lectularia</name>
    <dbReference type="NCBI Taxonomy" id="79782"/>
    <lineage>
        <taxon>Eukaryota</taxon>
        <taxon>Metazoa</taxon>
        <taxon>Ecdysozoa</taxon>
        <taxon>Arthropoda</taxon>
        <taxon>Hexapoda</taxon>
        <taxon>Insecta</taxon>
        <taxon>Pterygota</taxon>
        <taxon>Neoptera</taxon>
        <taxon>Paraneoptera</taxon>
        <taxon>Hemiptera</taxon>
        <taxon>Heteroptera</taxon>
        <taxon>Panheteroptera</taxon>
        <taxon>Cimicomorpha</taxon>
        <taxon>Cimicidae</taxon>
        <taxon>Cimex</taxon>
    </lineage>
</organism>
<feature type="domain" description="Ig-like" evidence="2">
    <location>
        <begin position="20"/>
        <end position="125"/>
    </location>
</feature>
<proteinExistence type="predicted"/>
<dbReference type="Proteomes" id="UP000494040">
    <property type="component" value="Unassembled WGS sequence"/>
</dbReference>
<dbReference type="InterPro" id="IPR036179">
    <property type="entry name" value="Ig-like_dom_sf"/>
</dbReference>
<dbReference type="GeneID" id="106667494"/>
<dbReference type="OrthoDB" id="6478865at2759"/>
<evidence type="ECO:0000259" key="2">
    <source>
        <dbReference type="PROSITE" id="PS50835"/>
    </source>
</evidence>
<dbReference type="PANTHER" id="PTHR21261">
    <property type="entry name" value="BEAT PROTEIN"/>
    <property type="match status" value="1"/>
</dbReference>
<dbReference type="InterPro" id="IPR013783">
    <property type="entry name" value="Ig-like_fold"/>
</dbReference>
<dbReference type="AlphaFoldDB" id="A0A8I6RT66"/>
<keyword evidence="4" id="KW-1185">Reference proteome</keyword>